<sequence>MMDALKVKAKSSFELAYNSACSLIEMIKYTDAEQHLLTARRIGQETLMEDNWADDEIEIELAPITVQLAYVQQLLGHPHQEAMEAYLDVINKNLADDSSLAVAINNLIALRGSKDASDGLRKIYRLLEKADEAQGFQLARGLDIKLSSKQREAICPNSVILLLHPNKIDQARELVASLPKHVPR</sequence>
<reference evidence="1 2" key="1">
    <citation type="submission" date="2017-09" db="EMBL/GenBank/DDBJ databases">
        <title>WGS assembly of Aquilegia coerulea Goldsmith.</title>
        <authorList>
            <person name="Hodges S."/>
            <person name="Kramer E."/>
            <person name="Nordborg M."/>
            <person name="Tomkins J."/>
            <person name="Borevitz J."/>
            <person name="Derieg N."/>
            <person name="Yan J."/>
            <person name="Mihaltcheva S."/>
            <person name="Hayes R.D."/>
            <person name="Rokhsar D."/>
        </authorList>
    </citation>
    <scope>NUCLEOTIDE SEQUENCE [LARGE SCALE GENOMIC DNA]</scope>
    <source>
        <strain evidence="2">cv. Goldsmith</strain>
    </source>
</reference>
<gene>
    <name evidence="1" type="ORF">AQUCO_07500015v1</name>
</gene>
<dbReference type="AlphaFoldDB" id="A0A2G5C956"/>
<dbReference type="GO" id="GO:0008312">
    <property type="term" value="F:7S RNA binding"/>
    <property type="evidence" value="ECO:0007669"/>
    <property type="project" value="TreeGrafter"/>
</dbReference>
<dbReference type="EMBL" id="KZ305092">
    <property type="protein sequence ID" value="PIA27800.1"/>
    <property type="molecule type" value="Genomic_DNA"/>
</dbReference>
<organism evidence="1 2">
    <name type="scientific">Aquilegia coerulea</name>
    <name type="common">Rocky mountain columbine</name>
    <dbReference type="NCBI Taxonomy" id="218851"/>
    <lineage>
        <taxon>Eukaryota</taxon>
        <taxon>Viridiplantae</taxon>
        <taxon>Streptophyta</taxon>
        <taxon>Embryophyta</taxon>
        <taxon>Tracheophyta</taxon>
        <taxon>Spermatophyta</taxon>
        <taxon>Magnoliopsida</taxon>
        <taxon>Ranunculales</taxon>
        <taxon>Ranunculaceae</taxon>
        <taxon>Thalictroideae</taxon>
        <taxon>Aquilegia</taxon>
    </lineage>
</organism>
<name>A0A2G5C956_AQUCA</name>
<dbReference type="OrthoDB" id="5421607at2759"/>
<dbReference type="PANTHER" id="PTHR14094">
    <property type="entry name" value="SIGNAL RECOGNITION PARTICLE 72"/>
    <property type="match status" value="1"/>
</dbReference>
<dbReference type="InParanoid" id="A0A2G5C956"/>
<protein>
    <submittedName>
        <fullName evidence="1">Uncharacterized protein</fullName>
    </submittedName>
</protein>
<evidence type="ECO:0000313" key="2">
    <source>
        <dbReference type="Proteomes" id="UP000230069"/>
    </source>
</evidence>
<dbReference type="GO" id="GO:0006614">
    <property type="term" value="P:SRP-dependent cotranslational protein targeting to membrane"/>
    <property type="evidence" value="ECO:0007669"/>
    <property type="project" value="InterPro"/>
</dbReference>
<dbReference type="GO" id="GO:0043022">
    <property type="term" value="F:ribosome binding"/>
    <property type="evidence" value="ECO:0007669"/>
    <property type="project" value="TreeGrafter"/>
</dbReference>
<dbReference type="InterPro" id="IPR026270">
    <property type="entry name" value="SRP72"/>
</dbReference>
<dbReference type="Proteomes" id="UP000230069">
    <property type="component" value="Unassembled WGS sequence"/>
</dbReference>
<evidence type="ECO:0000313" key="1">
    <source>
        <dbReference type="EMBL" id="PIA27800.1"/>
    </source>
</evidence>
<keyword evidence="2" id="KW-1185">Reference proteome</keyword>
<dbReference type="PANTHER" id="PTHR14094:SF9">
    <property type="entry name" value="SIGNAL RECOGNITION PARTICLE SUBUNIT SRP72"/>
    <property type="match status" value="1"/>
</dbReference>
<dbReference type="STRING" id="218851.A0A2G5C956"/>
<proteinExistence type="predicted"/>
<dbReference type="GO" id="GO:0005786">
    <property type="term" value="C:signal recognition particle, endoplasmic reticulum targeting"/>
    <property type="evidence" value="ECO:0007669"/>
    <property type="project" value="TreeGrafter"/>
</dbReference>
<accession>A0A2G5C956</accession>